<sequence>MVKISKFYRLCARNCAENFSDAMRTVYLGILPQDYFAKRRKTPHARQNFGAENFCGEILKFKL</sequence>
<gene>
    <name evidence="1" type="ORF">CAMGR0001_2254</name>
</gene>
<proteinExistence type="predicted"/>
<evidence type="ECO:0000313" key="2">
    <source>
        <dbReference type="Proteomes" id="UP000005709"/>
    </source>
</evidence>
<dbReference type="EMBL" id="ACYG01000022">
    <property type="protein sequence ID" value="EEV17887.1"/>
    <property type="molecule type" value="Genomic_DNA"/>
</dbReference>
<protein>
    <submittedName>
        <fullName evidence="1">Uncharacterized protein</fullName>
    </submittedName>
</protein>
<name>C8PH66_9BACT</name>
<accession>C8PH66</accession>
<dbReference type="RefSeq" id="WP_005870923.1">
    <property type="nucleotide sequence ID" value="NZ_ACYG01000022.1"/>
</dbReference>
<reference evidence="1 2" key="1">
    <citation type="submission" date="2009-07" db="EMBL/GenBank/DDBJ databases">
        <authorList>
            <person name="Madupu R."/>
            <person name="Sebastian Y."/>
            <person name="Durkin A.S."/>
            <person name="Torralba M."/>
            <person name="Methe B."/>
            <person name="Sutton G.G."/>
            <person name="Strausberg R.L."/>
            <person name="Nelson K.E."/>
        </authorList>
    </citation>
    <scope>NUCLEOTIDE SEQUENCE [LARGE SCALE GENOMIC DNA]</scope>
    <source>
        <strain evidence="1 2">RM3268</strain>
    </source>
</reference>
<dbReference type="AlphaFoldDB" id="C8PH66"/>
<evidence type="ECO:0000313" key="1">
    <source>
        <dbReference type="EMBL" id="EEV17887.1"/>
    </source>
</evidence>
<organism evidence="1 2">
    <name type="scientific">Campylobacter gracilis RM3268</name>
    <dbReference type="NCBI Taxonomy" id="553220"/>
    <lineage>
        <taxon>Bacteria</taxon>
        <taxon>Pseudomonadati</taxon>
        <taxon>Campylobacterota</taxon>
        <taxon>Epsilonproteobacteria</taxon>
        <taxon>Campylobacterales</taxon>
        <taxon>Campylobacteraceae</taxon>
        <taxon>Campylobacter</taxon>
    </lineage>
</organism>
<keyword evidence="2" id="KW-1185">Reference proteome</keyword>
<dbReference type="Proteomes" id="UP000005709">
    <property type="component" value="Unassembled WGS sequence"/>
</dbReference>
<comment type="caution">
    <text evidence="1">The sequence shown here is derived from an EMBL/GenBank/DDBJ whole genome shotgun (WGS) entry which is preliminary data.</text>
</comment>